<evidence type="ECO:0000256" key="2">
    <source>
        <dbReference type="SAM" id="SignalP"/>
    </source>
</evidence>
<sequence length="209" mass="24309">MKKITLIFITLISLQSFSQDTPCVWQDGFYRYYVRLITDNIPAPDFNKTDFINHLITNSNPPNSDLIFLNNSITEVYPSFPIFINEYLQKTVTVVCDDDSMDTFLIVYSESIELVEFQCEAELGVEDFDWKNKIKIYPNPVSENSFIQIDIKAGFKNLKIHDITGKQLYSIKIENLNLIDFSPFMLKNGIYFLTFSSENLTISKKIIYK</sequence>
<protein>
    <recommendedName>
        <fullName evidence="3">Secretion system C-terminal sorting domain-containing protein</fullName>
    </recommendedName>
</protein>
<dbReference type="InterPro" id="IPR026444">
    <property type="entry name" value="Secre_tail"/>
</dbReference>
<accession>A0AAC9PWM4</accession>
<dbReference type="AlphaFoldDB" id="A0AAC9PWM4"/>
<organism evidence="4 5">
    <name type="scientific">Lacinutrix venerupis</name>
    <dbReference type="NCBI Taxonomy" id="1486034"/>
    <lineage>
        <taxon>Bacteria</taxon>
        <taxon>Pseudomonadati</taxon>
        <taxon>Bacteroidota</taxon>
        <taxon>Flavobacteriia</taxon>
        <taxon>Flavobacteriales</taxon>
        <taxon>Flavobacteriaceae</taxon>
        <taxon>Lacinutrix</taxon>
    </lineage>
</organism>
<dbReference type="Pfam" id="PF18962">
    <property type="entry name" value="Por_Secre_tail"/>
    <property type="match status" value="1"/>
</dbReference>
<feature type="domain" description="Secretion system C-terminal sorting" evidence="3">
    <location>
        <begin position="136"/>
        <end position="207"/>
    </location>
</feature>
<dbReference type="NCBIfam" id="TIGR04183">
    <property type="entry name" value="Por_Secre_tail"/>
    <property type="match status" value="1"/>
</dbReference>
<evidence type="ECO:0000259" key="3">
    <source>
        <dbReference type="Pfam" id="PF18962"/>
    </source>
</evidence>
<dbReference type="EMBL" id="CP019352">
    <property type="protein sequence ID" value="APY00997.1"/>
    <property type="molecule type" value="Genomic_DNA"/>
</dbReference>
<reference evidence="4 5" key="1">
    <citation type="submission" date="2017-01" db="EMBL/GenBank/DDBJ databases">
        <title>Complete genome of Lacinutrix venerupis DOK2-8 isolated from seawater in Dokdo.</title>
        <authorList>
            <person name="Chi W.-J."/>
            <person name="Kim J.H."/>
        </authorList>
    </citation>
    <scope>NUCLEOTIDE SEQUENCE [LARGE SCALE GENOMIC DNA]</scope>
    <source>
        <strain evidence="4 5">DOK2-8</strain>
    </source>
</reference>
<keyword evidence="5" id="KW-1185">Reference proteome</keyword>
<feature type="signal peptide" evidence="2">
    <location>
        <begin position="1"/>
        <end position="18"/>
    </location>
</feature>
<dbReference type="Proteomes" id="UP000187506">
    <property type="component" value="Chromosome"/>
</dbReference>
<evidence type="ECO:0000256" key="1">
    <source>
        <dbReference type="ARBA" id="ARBA00022729"/>
    </source>
</evidence>
<gene>
    <name evidence="4" type="ORF">BWR22_11985</name>
</gene>
<dbReference type="KEGG" id="lvn:BWR22_11985"/>
<name>A0AAC9PWM4_9FLAO</name>
<evidence type="ECO:0000313" key="5">
    <source>
        <dbReference type="Proteomes" id="UP000187506"/>
    </source>
</evidence>
<evidence type="ECO:0000313" key="4">
    <source>
        <dbReference type="EMBL" id="APY00997.1"/>
    </source>
</evidence>
<dbReference type="RefSeq" id="WP_076733901.1">
    <property type="nucleotide sequence ID" value="NZ_CP019352.1"/>
</dbReference>
<keyword evidence="1 2" id="KW-0732">Signal</keyword>
<proteinExistence type="predicted"/>
<feature type="chain" id="PRO_5042021419" description="Secretion system C-terminal sorting domain-containing protein" evidence="2">
    <location>
        <begin position="19"/>
        <end position="209"/>
    </location>
</feature>